<sequence length="313" mass="35140">MPPSSKVPRQIAGYNVIPLSLPPLPSFPQAATHYLYLAPHQPKIPTPTASRALFLVNIPFDSTVLHIKHLLSAQIGLPAGRIEDVQFEGQRKKGIGIDEASTPKVNQNKKSKKRKRGNSVGVIEDMKGTSLPSVWDRELQTNGLTAVVLFVDRASMDAAFKAVKSVRKEGEELVWGEGLGGNVPALGSARYLNHHSLTYPNKKELLESVNNYMTAFASKEASQARSLARQRQEADADGFITVTRGGRTNPARQEAAQEQAEKQKEKQRGLEDFYRFQSREKRKQRAGELVRKFEEDKEKVRKMREKRGRFRPE</sequence>
<feature type="compositionally biased region" description="Basic residues" evidence="2">
    <location>
        <begin position="107"/>
        <end position="117"/>
    </location>
</feature>
<protein>
    <submittedName>
        <fullName evidence="5">Ribosomal RNA-processing protein 7</fullName>
    </submittedName>
</protein>
<dbReference type="Proteomes" id="UP000664203">
    <property type="component" value="Unassembled WGS sequence"/>
</dbReference>
<name>A0A8H3EIN4_9LECA</name>
<evidence type="ECO:0000256" key="2">
    <source>
        <dbReference type="SAM" id="MobiDB-lite"/>
    </source>
</evidence>
<feature type="region of interest" description="Disordered" evidence="2">
    <location>
        <begin position="96"/>
        <end position="118"/>
    </location>
</feature>
<dbReference type="CDD" id="cd12293">
    <property type="entry name" value="dRRM_Rrp7p"/>
    <property type="match status" value="1"/>
</dbReference>
<dbReference type="GO" id="GO:0032545">
    <property type="term" value="C:CURI complex"/>
    <property type="evidence" value="ECO:0007669"/>
    <property type="project" value="TreeGrafter"/>
</dbReference>
<dbReference type="EMBL" id="CAJPDR010000016">
    <property type="protein sequence ID" value="CAF9906315.1"/>
    <property type="molecule type" value="Genomic_DNA"/>
</dbReference>
<feature type="region of interest" description="Disordered" evidence="2">
    <location>
        <begin position="243"/>
        <end position="290"/>
    </location>
</feature>
<dbReference type="OrthoDB" id="5390at2759"/>
<dbReference type="InterPro" id="IPR040446">
    <property type="entry name" value="RRP7"/>
</dbReference>
<dbReference type="GO" id="GO:0034456">
    <property type="term" value="C:UTP-C complex"/>
    <property type="evidence" value="ECO:0007669"/>
    <property type="project" value="TreeGrafter"/>
</dbReference>
<feature type="compositionally biased region" description="Basic and acidic residues" evidence="2">
    <location>
        <begin position="259"/>
        <end position="290"/>
    </location>
</feature>
<dbReference type="Pfam" id="PF17799">
    <property type="entry name" value="RRM_Rrp7"/>
    <property type="match status" value="1"/>
</dbReference>
<dbReference type="CDD" id="cd12950">
    <property type="entry name" value="RRP7_Rrp7p"/>
    <property type="match status" value="1"/>
</dbReference>
<feature type="domain" description="Ribosomal RNA-processing protein 7 C-terminal" evidence="3">
    <location>
        <begin position="198"/>
        <end position="313"/>
    </location>
</feature>
<dbReference type="InterPro" id="IPR040447">
    <property type="entry name" value="RRM_Rrp7"/>
</dbReference>
<dbReference type="PANTHER" id="PTHR13191:SF0">
    <property type="entry name" value="RIBOSOMAL RNA-PROCESSING PROTEIN 7 HOMOLOG A-RELATED"/>
    <property type="match status" value="1"/>
</dbReference>
<evidence type="ECO:0000313" key="6">
    <source>
        <dbReference type="Proteomes" id="UP000664203"/>
    </source>
</evidence>
<dbReference type="AlphaFoldDB" id="A0A8H3EIN4"/>
<dbReference type="GO" id="GO:0006364">
    <property type="term" value="P:rRNA processing"/>
    <property type="evidence" value="ECO:0007669"/>
    <property type="project" value="TreeGrafter"/>
</dbReference>
<dbReference type="Pfam" id="PF12923">
    <property type="entry name" value="RRP7"/>
    <property type="match status" value="1"/>
</dbReference>
<dbReference type="PANTHER" id="PTHR13191">
    <property type="entry name" value="RIBOSOMAL RNA PROCESSING PROTEIN 7-RELATED"/>
    <property type="match status" value="1"/>
</dbReference>
<reference evidence="5" key="1">
    <citation type="submission" date="2021-03" db="EMBL/GenBank/DDBJ databases">
        <authorList>
            <person name="Tagirdzhanova G."/>
        </authorList>
    </citation>
    <scope>NUCLEOTIDE SEQUENCE</scope>
</reference>
<gene>
    <name evidence="5" type="primary">RRP7</name>
    <name evidence="5" type="ORF">ALECFALPRED_002196</name>
</gene>
<comment type="caution">
    <text evidence="5">The sequence shown here is derived from an EMBL/GenBank/DDBJ whole genome shotgun (WGS) entry which is preliminary data.</text>
</comment>
<dbReference type="InterPro" id="IPR024326">
    <property type="entry name" value="RRP7_C"/>
</dbReference>
<dbReference type="Gene3D" id="6.10.250.1770">
    <property type="match status" value="1"/>
</dbReference>
<organism evidence="5 6">
    <name type="scientific">Alectoria fallacina</name>
    <dbReference type="NCBI Taxonomy" id="1903189"/>
    <lineage>
        <taxon>Eukaryota</taxon>
        <taxon>Fungi</taxon>
        <taxon>Dikarya</taxon>
        <taxon>Ascomycota</taxon>
        <taxon>Pezizomycotina</taxon>
        <taxon>Lecanoromycetes</taxon>
        <taxon>OSLEUM clade</taxon>
        <taxon>Lecanoromycetidae</taxon>
        <taxon>Lecanorales</taxon>
        <taxon>Lecanorineae</taxon>
        <taxon>Parmeliaceae</taxon>
        <taxon>Alectoria</taxon>
    </lineage>
</organism>
<feature type="domain" description="Rrp7 RRM-like N-terminal" evidence="4">
    <location>
        <begin position="11"/>
        <end position="194"/>
    </location>
</feature>
<evidence type="ECO:0000256" key="1">
    <source>
        <dbReference type="ARBA" id="ARBA00006110"/>
    </source>
</evidence>
<comment type="similarity">
    <text evidence="1">Belongs to the RRP7 family.</text>
</comment>
<accession>A0A8H3EIN4</accession>
<evidence type="ECO:0000313" key="5">
    <source>
        <dbReference type="EMBL" id="CAF9906315.1"/>
    </source>
</evidence>
<evidence type="ECO:0000259" key="4">
    <source>
        <dbReference type="Pfam" id="PF17799"/>
    </source>
</evidence>
<dbReference type="GO" id="GO:0000028">
    <property type="term" value="P:ribosomal small subunit assembly"/>
    <property type="evidence" value="ECO:0007669"/>
    <property type="project" value="TreeGrafter"/>
</dbReference>
<keyword evidence="6" id="KW-1185">Reference proteome</keyword>
<evidence type="ECO:0000259" key="3">
    <source>
        <dbReference type="Pfam" id="PF12923"/>
    </source>
</evidence>
<proteinExistence type="inferred from homology"/>